<dbReference type="PANTHER" id="PTHR37984">
    <property type="entry name" value="PROTEIN CBG26694"/>
    <property type="match status" value="1"/>
</dbReference>
<dbReference type="InterPro" id="IPR036397">
    <property type="entry name" value="RNaseH_sf"/>
</dbReference>
<sequence length="217" mass="24485">MVNRTLGNLIQCISGEKPKQWDLALSQAEFAYNSSISRSNSKSPFSIVYCMPPKHALDLVPFPELPGVSQAAENMAERIQAMQKEVKQKLEATNAKYKEAADKKRREKIFNVGNLVLVYLRKERFPVGTYNKLKDKKYGPFQITKNINNNAYVVALPSDMNISSTFNVANLYDYHPPNELDSGNSGSSSFQMEGTDVEQTAHAFLEQQGRKKSQRKI</sequence>
<keyword evidence="4" id="KW-1185">Reference proteome</keyword>
<protein>
    <recommendedName>
        <fullName evidence="2">Tf2-1-like SH3-like domain-containing protein</fullName>
    </recommendedName>
</protein>
<evidence type="ECO:0000259" key="2">
    <source>
        <dbReference type="Pfam" id="PF24626"/>
    </source>
</evidence>
<dbReference type="InterPro" id="IPR056924">
    <property type="entry name" value="SH3_Tf2-1"/>
</dbReference>
<reference evidence="3 4" key="1">
    <citation type="journal article" date="2023" name="G3 (Bethesda)">
        <title>A haplotype-resolved chromosome-scale genome for Quercus rubra L. provides insights into the genetics of adaptive traits for red oak species.</title>
        <authorList>
            <person name="Kapoor B."/>
            <person name="Jenkins J."/>
            <person name="Schmutz J."/>
            <person name="Zhebentyayeva T."/>
            <person name="Kuelheim C."/>
            <person name="Coggeshall M."/>
            <person name="Heim C."/>
            <person name="Lasky J.R."/>
            <person name="Leites L."/>
            <person name="Islam-Faridi N."/>
            <person name="Romero-Severson J."/>
            <person name="DeLeo V.L."/>
            <person name="Lucas S.M."/>
            <person name="Lazic D."/>
            <person name="Gailing O."/>
            <person name="Carlson J."/>
            <person name="Staton M."/>
        </authorList>
    </citation>
    <scope>NUCLEOTIDE SEQUENCE [LARGE SCALE GENOMIC DNA]</scope>
    <source>
        <strain evidence="3">Pseudo-F2</strain>
    </source>
</reference>
<keyword evidence="1" id="KW-0175">Coiled coil</keyword>
<dbReference type="AlphaFoldDB" id="A0AAN7EEZ4"/>
<dbReference type="Gene3D" id="3.30.420.10">
    <property type="entry name" value="Ribonuclease H-like superfamily/Ribonuclease H"/>
    <property type="match status" value="1"/>
</dbReference>
<evidence type="ECO:0000313" key="4">
    <source>
        <dbReference type="Proteomes" id="UP001324115"/>
    </source>
</evidence>
<feature type="coiled-coil region" evidence="1">
    <location>
        <begin position="72"/>
        <end position="107"/>
    </location>
</feature>
<proteinExistence type="predicted"/>
<dbReference type="PANTHER" id="PTHR37984:SF5">
    <property type="entry name" value="PROTEIN NYNRIN-LIKE"/>
    <property type="match status" value="1"/>
</dbReference>
<comment type="caution">
    <text evidence="3">The sequence shown here is derived from an EMBL/GenBank/DDBJ whole genome shotgun (WGS) entry which is preliminary data.</text>
</comment>
<name>A0AAN7EEZ4_QUERU</name>
<evidence type="ECO:0000256" key="1">
    <source>
        <dbReference type="SAM" id="Coils"/>
    </source>
</evidence>
<dbReference type="InterPro" id="IPR050951">
    <property type="entry name" value="Retrovirus_Pol_polyprotein"/>
</dbReference>
<dbReference type="GO" id="GO:0003676">
    <property type="term" value="F:nucleic acid binding"/>
    <property type="evidence" value="ECO:0007669"/>
    <property type="project" value="InterPro"/>
</dbReference>
<accession>A0AAN7EEZ4</accession>
<feature type="domain" description="Tf2-1-like SH3-like" evidence="2">
    <location>
        <begin position="113"/>
        <end position="175"/>
    </location>
</feature>
<evidence type="ECO:0000313" key="3">
    <source>
        <dbReference type="EMBL" id="KAK4569230.1"/>
    </source>
</evidence>
<dbReference type="Proteomes" id="UP001324115">
    <property type="component" value="Unassembled WGS sequence"/>
</dbReference>
<dbReference type="Pfam" id="PF24626">
    <property type="entry name" value="SH3_Tf2-1"/>
    <property type="match status" value="1"/>
</dbReference>
<dbReference type="EMBL" id="JAXUIC010000010">
    <property type="protein sequence ID" value="KAK4569230.1"/>
    <property type="molecule type" value="Genomic_DNA"/>
</dbReference>
<gene>
    <name evidence="3" type="ORF">RGQ29_004575</name>
</gene>
<organism evidence="3 4">
    <name type="scientific">Quercus rubra</name>
    <name type="common">Northern red oak</name>
    <name type="synonym">Quercus borealis</name>
    <dbReference type="NCBI Taxonomy" id="3512"/>
    <lineage>
        <taxon>Eukaryota</taxon>
        <taxon>Viridiplantae</taxon>
        <taxon>Streptophyta</taxon>
        <taxon>Embryophyta</taxon>
        <taxon>Tracheophyta</taxon>
        <taxon>Spermatophyta</taxon>
        <taxon>Magnoliopsida</taxon>
        <taxon>eudicotyledons</taxon>
        <taxon>Gunneridae</taxon>
        <taxon>Pentapetalae</taxon>
        <taxon>rosids</taxon>
        <taxon>fabids</taxon>
        <taxon>Fagales</taxon>
        <taxon>Fagaceae</taxon>
        <taxon>Quercus</taxon>
    </lineage>
</organism>